<dbReference type="EMBL" id="CABMJJ010000003">
    <property type="protein sequence ID" value="VVC02819.1"/>
    <property type="molecule type" value="Genomic_DNA"/>
</dbReference>
<organism evidence="3 4">
    <name type="scientific">Candidatus Bilamarchaeum dharawalense</name>
    <dbReference type="NCBI Taxonomy" id="2885759"/>
    <lineage>
        <taxon>Archaea</taxon>
        <taxon>Candidatus Micrarchaeota</taxon>
        <taxon>Candidatus Micrarchaeia</taxon>
        <taxon>Candidatus Anstonellales</taxon>
        <taxon>Candidatus Bilamarchaeaceae</taxon>
        <taxon>Candidatus Bilamarchaeum</taxon>
    </lineage>
</organism>
<accession>A0A5E4LN26</accession>
<evidence type="ECO:0000256" key="1">
    <source>
        <dbReference type="ARBA" id="ARBA00010490"/>
    </source>
</evidence>
<dbReference type="Proteomes" id="UP000789941">
    <property type="component" value="Unassembled WGS sequence"/>
</dbReference>
<protein>
    <recommendedName>
        <fullName evidence="5">Double-stranded DNA-binding domain protein</fullName>
    </recommendedName>
</protein>
<keyword evidence="2" id="KW-0175">Coiled coil</keyword>
<dbReference type="Gene3D" id="1.10.8.140">
    <property type="entry name" value="PDCD5-like"/>
    <property type="match status" value="1"/>
</dbReference>
<comment type="similarity">
    <text evidence="1">Belongs to the PDCD5 family.</text>
</comment>
<dbReference type="SUPFAM" id="SSF46950">
    <property type="entry name" value="Double-stranded DNA-binding domain"/>
    <property type="match status" value="1"/>
</dbReference>
<dbReference type="InterPro" id="IPR002836">
    <property type="entry name" value="PDCD5-like"/>
</dbReference>
<dbReference type="AlphaFoldDB" id="A0A5E4LN26"/>
<evidence type="ECO:0000313" key="4">
    <source>
        <dbReference type="Proteomes" id="UP000789941"/>
    </source>
</evidence>
<dbReference type="GO" id="GO:0003677">
    <property type="term" value="F:DNA binding"/>
    <property type="evidence" value="ECO:0007669"/>
    <property type="project" value="InterPro"/>
</dbReference>
<evidence type="ECO:0000313" key="3">
    <source>
        <dbReference type="EMBL" id="VVC02819.1"/>
    </source>
</evidence>
<dbReference type="Pfam" id="PF01984">
    <property type="entry name" value="dsDNA_bind"/>
    <property type="match status" value="1"/>
</dbReference>
<name>A0A5E4LN26_9ARCH</name>
<evidence type="ECO:0008006" key="5">
    <source>
        <dbReference type="Google" id="ProtNLM"/>
    </source>
</evidence>
<feature type="coiled-coil region" evidence="2">
    <location>
        <begin position="3"/>
        <end position="34"/>
    </location>
</feature>
<sequence>MSEEEELEQIKKKKLEAKKANEQLKATLRVALEEGAYNRIMNVAVANEELYLTAAKNVLVYYKRTGRKMNEVDLLSLLRAIKEQTETKTTITFHKK</sequence>
<proteinExistence type="inferred from homology"/>
<evidence type="ECO:0000256" key="2">
    <source>
        <dbReference type="SAM" id="Coils"/>
    </source>
</evidence>
<dbReference type="InterPro" id="IPR036883">
    <property type="entry name" value="PDCD5-like_sf"/>
</dbReference>
<gene>
    <name evidence="3" type="ORF">LFW2832_01258</name>
</gene>
<comment type="caution">
    <text evidence="3">The sequence shown here is derived from an EMBL/GenBank/DDBJ whole genome shotgun (WGS) entry which is preliminary data.</text>
</comment>
<reference evidence="3 4" key="1">
    <citation type="submission" date="2019-08" db="EMBL/GenBank/DDBJ databases">
        <authorList>
            <person name="Vazquez-Campos X."/>
        </authorList>
    </citation>
    <scope>NUCLEOTIDE SEQUENCE [LARGE SCALE GENOMIC DNA]</scope>
    <source>
        <strain evidence="3">LFW-283_2</strain>
    </source>
</reference>